<dbReference type="InterPro" id="IPR050266">
    <property type="entry name" value="AB_hydrolase_sf"/>
</dbReference>
<dbReference type="SUPFAM" id="SSF53474">
    <property type="entry name" value="alpha/beta-Hydrolases"/>
    <property type="match status" value="1"/>
</dbReference>
<sequence>MHDQRNQPVFTDGYWWSNDGLRLHYRDYPGRKDRPPILCLPGLTRNVRDFEAVAERLSGEWRVIVAEMRGRGESAYAKDPMSYVPLTYLQDVEALLNTLELERVVLFGTSLGGILSMLLTSADGDRVAGILLNDVGPELEIDGLARIRTYVGKAATYPTWMHAARATAEANADVYPKYEIEDWLRMAKQLYRLNPNGRITLDYDMRIAEPFNVPGNEAGPDMWRAYDTLKGRPGLIVRGANSDILGAATAERMANRFEGVELVTVPDTGHAPTLDEPEAVAGIDRLLARI</sequence>
<comment type="caution">
    <text evidence="2">The sequence shown here is derived from an EMBL/GenBank/DDBJ whole genome shotgun (WGS) entry which is preliminary data.</text>
</comment>
<gene>
    <name evidence="2" type="ORF">FHR23_001592</name>
</gene>
<dbReference type="AlphaFoldDB" id="A0A840YYQ7"/>
<keyword evidence="3" id="KW-1185">Reference proteome</keyword>
<dbReference type="EMBL" id="JACIJI010000002">
    <property type="protein sequence ID" value="MBB5718669.1"/>
    <property type="molecule type" value="Genomic_DNA"/>
</dbReference>
<dbReference type="PANTHER" id="PTHR43798">
    <property type="entry name" value="MONOACYLGLYCEROL LIPASE"/>
    <property type="match status" value="1"/>
</dbReference>
<reference evidence="2 3" key="1">
    <citation type="submission" date="2020-08" db="EMBL/GenBank/DDBJ databases">
        <title>Genomic Encyclopedia of Type Strains, Phase IV (KMG-IV): sequencing the most valuable type-strain genomes for metagenomic binning, comparative biology and taxonomic classification.</title>
        <authorList>
            <person name="Goeker M."/>
        </authorList>
    </citation>
    <scope>NUCLEOTIDE SEQUENCE [LARGE SCALE GENOMIC DNA]</scope>
    <source>
        <strain evidence="2 3">DSM 27203</strain>
    </source>
</reference>
<evidence type="ECO:0000313" key="2">
    <source>
        <dbReference type="EMBL" id="MBB5718669.1"/>
    </source>
</evidence>
<dbReference type="InterPro" id="IPR000073">
    <property type="entry name" value="AB_hydrolase_1"/>
</dbReference>
<name>A0A840YYQ7_9SPHN</name>
<dbReference type="Gene3D" id="3.40.50.1820">
    <property type="entry name" value="alpha/beta hydrolase"/>
    <property type="match status" value="1"/>
</dbReference>
<protein>
    <submittedName>
        <fullName evidence="2">Pimeloyl-ACP methyl ester carboxylesterase</fullName>
    </submittedName>
</protein>
<feature type="domain" description="AB hydrolase-1" evidence="1">
    <location>
        <begin position="37"/>
        <end position="281"/>
    </location>
</feature>
<proteinExistence type="predicted"/>
<dbReference type="InterPro" id="IPR029058">
    <property type="entry name" value="AB_hydrolase_fold"/>
</dbReference>
<dbReference type="PANTHER" id="PTHR43798:SF33">
    <property type="entry name" value="HYDROLASE, PUTATIVE (AFU_ORTHOLOGUE AFUA_2G14860)-RELATED"/>
    <property type="match status" value="1"/>
</dbReference>
<evidence type="ECO:0000313" key="3">
    <source>
        <dbReference type="Proteomes" id="UP000554342"/>
    </source>
</evidence>
<dbReference type="GO" id="GO:0016020">
    <property type="term" value="C:membrane"/>
    <property type="evidence" value="ECO:0007669"/>
    <property type="project" value="TreeGrafter"/>
</dbReference>
<organism evidence="2 3">
    <name type="scientific">Stakelama sediminis</name>
    <dbReference type="NCBI Taxonomy" id="463200"/>
    <lineage>
        <taxon>Bacteria</taxon>
        <taxon>Pseudomonadati</taxon>
        <taxon>Pseudomonadota</taxon>
        <taxon>Alphaproteobacteria</taxon>
        <taxon>Sphingomonadales</taxon>
        <taxon>Sphingomonadaceae</taxon>
        <taxon>Stakelama</taxon>
    </lineage>
</organism>
<dbReference type="Pfam" id="PF12697">
    <property type="entry name" value="Abhydrolase_6"/>
    <property type="match status" value="1"/>
</dbReference>
<dbReference type="Proteomes" id="UP000554342">
    <property type="component" value="Unassembled WGS sequence"/>
</dbReference>
<accession>A0A840YYQ7</accession>
<evidence type="ECO:0000259" key="1">
    <source>
        <dbReference type="Pfam" id="PF12697"/>
    </source>
</evidence>
<dbReference type="RefSeq" id="WP_184002629.1">
    <property type="nucleotide sequence ID" value="NZ_BAABIF010000013.1"/>
</dbReference>